<dbReference type="OrthoDB" id="8954335at2759"/>
<protein>
    <recommendedName>
        <fullName evidence="1">G domain-containing protein</fullName>
    </recommendedName>
</protein>
<keyword evidence="3" id="KW-1185">Reference proteome</keyword>
<dbReference type="GO" id="GO:0005525">
    <property type="term" value="F:GTP binding"/>
    <property type="evidence" value="ECO:0007669"/>
    <property type="project" value="InterPro"/>
</dbReference>
<dbReference type="Proteomes" id="UP000218811">
    <property type="component" value="Unassembled WGS sequence"/>
</dbReference>
<dbReference type="EMBL" id="KB467865">
    <property type="protein sequence ID" value="PCH36041.1"/>
    <property type="molecule type" value="Genomic_DNA"/>
</dbReference>
<dbReference type="InterPro" id="IPR027417">
    <property type="entry name" value="P-loop_NTPase"/>
</dbReference>
<dbReference type="STRING" id="742152.A0A2H3J232"/>
<dbReference type="CDD" id="cd00882">
    <property type="entry name" value="Ras_like_GTPase"/>
    <property type="match status" value="1"/>
</dbReference>
<dbReference type="AlphaFoldDB" id="A0A2H3J232"/>
<organism evidence="2 3">
    <name type="scientific">Wolfiporia cocos (strain MD-104)</name>
    <name type="common">Brown rot fungus</name>
    <dbReference type="NCBI Taxonomy" id="742152"/>
    <lineage>
        <taxon>Eukaryota</taxon>
        <taxon>Fungi</taxon>
        <taxon>Dikarya</taxon>
        <taxon>Basidiomycota</taxon>
        <taxon>Agaricomycotina</taxon>
        <taxon>Agaricomycetes</taxon>
        <taxon>Polyporales</taxon>
        <taxon>Phaeolaceae</taxon>
        <taxon>Wolfiporia</taxon>
    </lineage>
</organism>
<name>A0A2H3J232_WOLCO</name>
<dbReference type="OMA" id="KSCTKEP"/>
<evidence type="ECO:0000313" key="2">
    <source>
        <dbReference type="EMBL" id="PCH36041.1"/>
    </source>
</evidence>
<evidence type="ECO:0000259" key="1">
    <source>
        <dbReference type="Pfam" id="PF01926"/>
    </source>
</evidence>
<accession>A0A2H3J232</accession>
<dbReference type="SUPFAM" id="SSF52540">
    <property type="entry name" value="P-loop containing nucleoside triphosphate hydrolases"/>
    <property type="match status" value="1"/>
</dbReference>
<dbReference type="Pfam" id="PF01926">
    <property type="entry name" value="MMR_HSR1"/>
    <property type="match status" value="1"/>
</dbReference>
<sequence length="128" mass="13754">MTNTLCSVVGPKGSGKTTFVNMACGSTIQEDSNMHSCTDRMQTATCSLDGQTIIMIDTPGFDDTDQARGNVLHDIASLLEQRYGSGRKLDGLIYVCRIPDSQANSVVRRASSLFDDMCGKGPVQDVTI</sequence>
<evidence type="ECO:0000313" key="3">
    <source>
        <dbReference type="Proteomes" id="UP000218811"/>
    </source>
</evidence>
<feature type="non-terminal residue" evidence="2">
    <location>
        <position position="128"/>
    </location>
</feature>
<feature type="domain" description="G" evidence="1">
    <location>
        <begin position="7"/>
        <end position="97"/>
    </location>
</feature>
<reference evidence="2 3" key="1">
    <citation type="journal article" date="2012" name="Science">
        <title>The Paleozoic origin of enzymatic lignin decomposition reconstructed from 31 fungal genomes.</title>
        <authorList>
            <person name="Floudas D."/>
            <person name="Binder M."/>
            <person name="Riley R."/>
            <person name="Barry K."/>
            <person name="Blanchette R.A."/>
            <person name="Henrissat B."/>
            <person name="Martinez A.T."/>
            <person name="Otillar R."/>
            <person name="Spatafora J.W."/>
            <person name="Yadav J.S."/>
            <person name="Aerts A."/>
            <person name="Benoit I."/>
            <person name="Boyd A."/>
            <person name="Carlson A."/>
            <person name="Copeland A."/>
            <person name="Coutinho P.M."/>
            <person name="de Vries R.P."/>
            <person name="Ferreira P."/>
            <person name="Findley K."/>
            <person name="Foster B."/>
            <person name="Gaskell J."/>
            <person name="Glotzer D."/>
            <person name="Gorecki P."/>
            <person name="Heitman J."/>
            <person name="Hesse C."/>
            <person name="Hori C."/>
            <person name="Igarashi K."/>
            <person name="Jurgens J.A."/>
            <person name="Kallen N."/>
            <person name="Kersten P."/>
            <person name="Kohler A."/>
            <person name="Kuees U."/>
            <person name="Kumar T.K.A."/>
            <person name="Kuo A."/>
            <person name="LaButti K."/>
            <person name="Larrondo L.F."/>
            <person name="Lindquist E."/>
            <person name="Ling A."/>
            <person name="Lombard V."/>
            <person name="Lucas S."/>
            <person name="Lundell T."/>
            <person name="Martin R."/>
            <person name="McLaughlin D.J."/>
            <person name="Morgenstern I."/>
            <person name="Morin E."/>
            <person name="Murat C."/>
            <person name="Nagy L.G."/>
            <person name="Nolan M."/>
            <person name="Ohm R.A."/>
            <person name="Patyshakuliyeva A."/>
            <person name="Rokas A."/>
            <person name="Ruiz-Duenas F.J."/>
            <person name="Sabat G."/>
            <person name="Salamov A."/>
            <person name="Samejima M."/>
            <person name="Schmutz J."/>
            <person name="Slot J.C."/>
            <person name="St John F."/>
            <person name="Stenlid J."/>
            <person name="Sun H."/>
            <person name="Sun S."/>
            <person name="Syed K."/>
            <person name="Tsang A."/>
            <person name="Wiebenga A."/>
            <person name="Young D."/>
            <person name="Pisabarro A."/>
            <person name="Eastwood D.C."/>
            <person name="Martin F."/>
            <person name="Cullen D."/>
            <person name="Grigoriev I.V."/>
            <person name="Hibbett D.S."/>
        </authorList>
    </citation>
    <scope>NUCLEOTIDE SEQUENCE [LARGE SCALE GENOMIC DNA]</scope>
    <source>
        <strain evidence="2 3">MD-104</strain>
    </source>
</reference>
<dbReference type="InterPro" id="IPR006073">
    <property type="entry name" value="GTP-bd"/>
</dbReference>
<proteinExistence type="predicted"/>
<dbReference type="Gene3D" id="3.40.50.300">
    <property type="entry name" value="P-loop containing nucleotide triphosphate hydrolases"/>
    <property type="match status" value="1"/>
</dbReference>
<gene>
    <name evidence="2" type="ORF">WOLCODRAFT_81221</name>
</gene>